<name>A0A8H6WK84_9AGAR</name>
<dbReference type="EMBL" id="JACAZF010000001">
    <property type="protein sequence ID" value="KAF7315459.1"/>
    <property type="molecule type" value="Genomic_DNA"/>
</dbReference>
<dbReference type="Gene3D" id="3.20.20.140">
    <property type="entry name" value="Metal-dependent hydrolases"/>
    <property type="match status" value="1"/>
</dbReference>
<dbReference type="PANTHER" id="PTHR21240">
    <property type="entry name" value="2-AMINO-3-CARBOXYLMUCONATE-6-SEMIALDEHYDE DECARBOXYLASE"/>
    <property type="match status" value="1"/>
</dbReference>
<dbReference type="GO" id="GO:0016787">
    <property type="term" value="F:hydrolase activity"/>
    <property type="evidence" value="ECO:0007669"/>
    <property type="project" value="InterPro"/>
</dbReference>
<dbReference type="InterPro" id="IPR032466">
    <property type="entry name" value="Metal_Hydrolase"/>
</dbReference>
<dbReference type="AlphaFoldDB" id="A0A8H6WK84"/>
<evidence type="ECO:0000259" key="5">
    <source>
        <dbReference type="Pfam" id="PF04909"/>
    </source>
</evidence>
<gene>
    <name evidence="6" type="ORF">MIND_00060800</name>
</gene>
<evidence type="ECO:0000256" key="4">
    <source>
        <dbReference type="SAM" id="SignalP"/>
    </source>
</evidence>
<dbReference type="GeneID" id="59340088"/>
<dbReference type="OrthoDB" id="432010at2759"/>
<reference evidence="6" key="1">
    <citation type="submission" date="2020-05" db="EMBL/GenBank/DDBJ databases">
        <title>Mycena genomes resolve the evolution of fungal bioluminescence.</title>
        <authorList>
            <person name="Tsai I.J."/>
        </authorList>
    </citation>
    <scope>NUCLEOTIDE SEQUENCE</scope>
    <source>
        <strain evidence="6">171206Taipei</strain>
    </source>
</reference>
<dbReference type="InterPro" id="IPR006680">
    <property type="entry name" value="Amidohydro-rel"/>
</dbReference>
<protein>
    <submittedName>
        <fullName evidence="6">Serine/threonine-protein phosphatase</fullName>
    </submittedName>
</protein>
<dbReference type="InterPro" id="IPR032465">
    <property type="entry name" value="ACMSD"/>
</dbReference>
<feature type="chain" id="PRO_5034817831" evidence="4">
    <location>
        <begin position="20"/>
        <end position="353"/>
    </location>
</feature>
<comment type="similarity">
    <text evidence="3">Belongs to the metallo-dependent hydrolases superfamily.</text>
</comment>
<accession>A0A8H6WK84</accession>
<dbReference type="PANTHER" id="PTHR21240:SF31">
    <property type="entry name" value="AMIDOHYDROLASE FAMILY PROTEIN (AFU_ORTHOLOGUE AFUA_7G05840)"/>
    <property type="match status" value="1"/>
</dbReference>
<dbReference type="GO" id="GO:0019748">
    <property type="term" value="P:secondary metabolic process"/>
    <property type="evidence" value="ECO:0007669"/>
    <property type="project" value="TreeGrafter"/>
</dbReference>
<evidence type="ECO:0000313" key="6">
    <source>
        <dbReference type="EMBL" id="KAF7315459.1"/>
    </source>
</evidence>
<keyword evidence="4" id="KW-0732">Signal</keyword>
<dbReference type="Proteomes" id="UP000636479">
    <property type="component" value="Unassembled WGS sequence"/>
</dbReference>
<proteinExistence type="inferred from homology"/>
<keyword evidence="2 3" id="KW-0456">Lyase</keyword>
<evidence type="ECO:0000256" key="1">
    <source>
        <dbReference type="ARBA" id="ARBA00022793"/>
    </source>
</evidence>
<sequence>MLATLLFAAFLSVLQLVNARRWNNTGKGSIAFEEAYTTATLIQLTFVGGSSTLLANLQDIHNQRLQSMDKNAVDYVVLSCASPCTQGIANQTVAEEAARTFNDGLAAAISNNTLRFGAFAALAMHDPAAAATELRRAVTQLGFLGALVNDYQVSGPNSDTLLFYDQPAYDVFWETVTELDVPVYLHPRTNIKSIQTPLFGHAQYLQGASQEFAVTLSNHILGLCGNGVFDRFPSLQILVGHLGERIPSDIWRIDNALAGVIGGSAIRPPMNKTIAHYLQHNILETTSGNFATDLLKFHAAQIGFDRILYSVDYPFVAFEQGEAWLQTLVKVLEPEELVQLKRGRAIEVLHLDR</sequence>
<comment type="caution">
    <text evidence="6">The sequence shown here is derived from an EMBL/GenBank/DDBJ whole genome shotgun (WGS) entry which is preliminary data.</text>
</comment>
<dbReference type="GO" id="GO:0016831">
    <property type="term" value="F:carboxy-lyase activity"/>
    <property type="evidence" value="ECO:0007669"/>
    <property type="project" value="UniProtKB-KW"/>
</dbReference>
<dbReference type="SUPFAM" id="SSF51556">
    <property type="entry name" value="Metallo-dependent hydrolases"/>
    <property type="match status" value="1"/>
</dbReference>
<organism evidence="6 7">
    <name type="scientific">Mycena indigotica</name>
    <dbReference type="NCBI Taxonomy" id="2126181"/>
    <lineage>
        <taxon>Eukaryota</taxon>
        <taxon>Fungi</taxon>
        <taxon>Dikarya</taxon>
        <taxon>Basidiomycota</taxon>
        <taxon>Agaricomycotina</taxon>
        <taxon>Agaricomycetes</taxon>
        <taxon>Agaricomycetidae</taxon>
        <taxon>Agaricales</taxon>
        <taxon>Marasmiineae</taxon>
        <taxon>Mycenaceae</taxon>
        <taxon>Mycena</taxon>
    </lineage>
</organism>
<feature type="domain" description="Amidohydrolase-related" evidence="5">
    <location>
        <begin position="85"/>
        <end position="338"/>
    </location>
</feature>
<dbReference type="Pfam" id="PF04909">
    <property type="entry name" value="Amidohydro_2"/>
    <property type="match status" value="1"/>
</dbReference>
<keyword evidence="7" id="KW-1185">Reference proteome</keyword>
<evidence type="ECO:0000256" key="3">
    <source>
        <dbReference type="RuleBase" id="RU366045"/>
    </source>
</evidence>
<evidence type="ECO:0000256" key="2">
    <source>
        <dbReference type="ARBA" id="ARBA00023239"/>
    </source>
</evidence>
<dbReference type="GO" id="GO:0005829">
    <property type="term" value="C:cytosol"/>
    <property type="evidence" value="ECO:0007669"/>
    <property type="project" value="TreeGrafter"/>
</dbReference>
<evidence type="ECO:0000313" key="7">
    <source>
        <dbReference type="Proteomes" id="UP000636479"/>
    </source>
</evidence>
<feature type="signal peptide" evidence="4">
    <location>
        <begin position="1"/>
        <end position="19"/>
    </location>
</feature>
<keyword evidence="1 3" id="KW-0210">Decarboxylase</keyword>
<dbReference type="RefSeq" id="XP_037225482.1">
    <property type="nucleotide sequence ID" value="XM_037357572.1"/>
</dbReference>